<evidence type="ECO:0000256" key="1">
    <source>
        <dbReference type="SAM" id="MobiDB-lite"/>
    </source>
</evidence>
<feature type="region of interest" description="Disordered" evidence="1">
    <location>
        <begin position="118"/>
        <end position="155"/>
    </location>
</feature>
<proteinExistence type="predicted"/>
<dbReference type="AlphaFoldDB" id="A0AAV7WE98"/>
<comment type="caution">
    <text evidence="2">The sequence shown here is derived from an EMBL/GenBank/DDBJ whole genome shotgun (WGS) entry which is preliminary data.</text>
</comment>
<name>A0AAV7WE98_PLEWA</name>
<evidence type="ECO:0000313" key="3">
    <source>
        <dbReference type="Proteomes" id="UP001066276"/>
    </source>
</evidence>
<dbReference type="EMBL" id="JANPWB010000002">
    <property type="protein sequence ID" value="KAJ1210931.1"/>
    <property type="molecule type" value="Genomic_DNA"/>
</dbReference>
<evidence type="ECO:0000313" key="2">
    <source>
        <dbReference type="EMBL" id="KAJ1210931.1"/>
    </source>
</evidence>
<protein>
    <submittedName>
        <fullName evidence="2">Uncharacterized protein</fullName>
    </submittedName>
</protein>
<keyword evidence="3" id="KW-1185">Reference proteome</keyword>
<accession>A0AAV7WE98</accession>
<organism evidence="2 3">
    <name type="scientific">Pleurodeles waltl</name>
    <name type="common">Iberian ribbed newt</name>
    <dbReference type="NCBI Taxonomy" id="8319"/>
    <lineage>
        <taxon>Eukaryota</taxon>
        <taxon>Metazoa</taxon>
        <taxon>Chordata</taxon>
        <taxon>Craniata</taxon>
        <taxon>Vertebrata</taxon>
        <taxon>Euteleostomi</taxon>
        <taxon>Amphibia</taxon>
        <taxon>Batrachia</taxon>
        <taxon>Caudata</taxon>
        <taxon>Salamandroidea</taxon>
        <taxon>Salamandridae</taxon>
        <taxon>Pleurodelinae</taxon>
        <taxon>Pleurodeles</taxon>
    </lineage>
</organism>
<gene>
    <name evidence="2" type="ORF">NDU88_006293</name>
</gene>
<dbReference type="Proteomes" id="UP001066276">
    <property type="component" value="Chromosome 1_2"/>
</dbReference>
<sequence>MLLQRVKGNTRHGKEGAELPHLLLAKKESDRHRFTISRSKNQSWLHLGPKTRSSSEQTKSWSFRMFRRVIGTLYTPTTLGPITKCHGGTLKCVPSEHHDGVQNPEEDALVMMTRKLEKQVSNAEQRTLEERKLSGTTIDGDEEETRVSLYRQKVQ</sequence>
<reference evidence="2" key="1">
    <citation type="journal article" date="2022" name="bioRxiv">
        <title>Sequencing and chromosome-scale assembly of the giantPleurodeles waltlgenome.</title>
        <authorList>
            <person name="Brown T."/>
            <person name="Elewa A."/>
            <person name="Iarovenko S."/>
            <person name="Subramanian E."/>
            <person name="Araus A.J."/>
            <person name="Petzold A."/>
            <person name="Susuki M."/>
            <person name="Suzuki K.-i.T."/>
            <person name="Hayashi T."/>
            <person name="Toyoda A."/>
            <person name="Oliveira C."/>
            <person name="Osipova E."/>
            <person name="Leigh N.D."/>
            <person name="Simon A."/>
            <person name="Yun M.H."/>
        </authorList>
    </citation>
    <scope>NUCLEOTIDE SEQUENCE</scope>
    <source>
        <strain evidence="2">20211129_DDA</strain>
        <tissue evidence="2">Liver</tissue>
    </source>
</reference>